<organism evidence="1 2">
    <name type="scientific">Anatilimnocola aggregata</name>
    <dbReference type="NCBI Taxonomy" id="2528021"/>
    <lineage>
        <taxon>Bacteria</taxon>
        <taxon>Pseudomonadati</taxon>
        <taxon>Planctomycetota</taxon>
        <taxon>Planctomycetia</taxon>
        <taxon>Pirellulales</taxon>
        <taxon>Pirellulaceae</taxon>
        <taxon>Anatilimnocola</taxon>
    </lineage>
</organism>
<dbReference type="KEGG" id="aagg:ETAA8_65400"/>
<protein>
    <submittedName>
        <fullName evidence="1">Uncharacterized protein</fullName>
    </submittedName>
</protein>
<gene>
    <name evidence="1" type="ORF">ETAA8_65400</name>
</gene>
<dbReference type="EMBL" id="CP036274">
    <property type="protein sequence ID" value="QDU31383.1"/>
    <property type="molecule type" value="Genomic_DNA"/>
</dbReference>
<evidence type="ECO:0000313" key="2">
    <source>
        <dbReference type="Proteomes" id="UP000315017"/>
    </source>
</evidence>
<name>A0A517YMD7_9BACT</name>
<sequence>MLGRLRWRNRMRAISTWDAYNSMTNVFRSLLLVIAGSTQKELARQIKYLKVENQILRSKLPKRITVTLKERNRLVKFAQKLGGKVLRQLTTIVAPSTILGWIRAEKKQKPKKRKRGRPNTPEQIRDLILLTAKENLHQG</sequence>
<keyword evidence="2" id="KW-1185">Reference proteome</keyword>
<dbReference type="AlphaFoldDB" id="A0A517YMD7"/>
<evidence type="ECO:0000313" key="1">
    <source>
        <dbReference type="EMBL" id="QDU31383.1"/>
    </source>
</evidence>
<accession>A0A517YMD7</accession>
<proteinExistence type="predicted"/>
<dbReference type="Proteomes" id="UP000315017">
    <property type="component" value="Chromosome"/>
</dbReference>
<reference evidence="1 2" key="1">
    <citation type="submission" date="2019-02" db="EMBL/GenBank/DDBJ databases">
        <title>Deep-cultivation of Planctomycetes and their phenomic and genomic characterization uncovers novel biology.</title>
        <authorList>
            <person name="Wiegand S."/>
            <person name="Jogler M."/>
            <person name="Boedeker C."/>
            <person name="Pinto D."/>
            <person name="Vollmers J."/>
            <person name="Rivas-Marin E."/>
            <person name="Kohn T."/>
            <person name="Peeters S.H."/>
            <person name="Heuer A."/>
            <person name="Rast P."/>
            <person name="Oberbeckmann S."/>
            <person name="Bunk B."/>
            <person name="Jeske O."/>
            <person name="Meyerdierks A."/>
            <person name="Storesund J.E."/>
            <person name="Kallscheuer N."/>
            <person name="Luecker S."/>
            <person name="Lage O.M."/>
            <person name="Pohl T."/>
            <person name="Merkel B.J."/>
            <person name="Hornburger P."/>
            <person name="Mueller R.-W."/>
            <person name="Bruemmer F."/>
            <person name="Labrenz M."/>
            <person name="Spormann A.M."/>
            <person name="Op den Camp H."/>
            <person name="Overmann J."/>
            <person name="Amann R."/>
            <person name="Jetten M.S.M."/>
            <person name="Mascher T."/>
            <person name="Medema M.H."/>
            <person name="Devos D.P."/>
            <person name="Kaster A.-K."/>
            <person name="Ovreas L."/>
            <person name="Rohde M."/>
            <person name="Galperin M.Y."/>
            <person name="Jogler C."/>
        </authorList>
    </citation>
    <scope>NUCLEOTIDE SEQUENCE [LARGE SCALE GENOMIC DNA]</scope>
    <source>
        <strain evidence="1 2">ETA_A8</strain>
    </source>
</reference>